<evidence type="ECO:0000256" key="2">
    <source>
        <dbReference type="SAM" id="Phobius"/>
    </source>
</evidence>
<dbReference type="SUPFAM" id="SSF54427">
    <property type="entry name" value="NTF2-like"/>
    <property type="match status" value="1"/>
</dbReference>
<organism evidence="3">
    <name type="scientific">Nocardia farcinica</name>
    <dbReference type="NCBI Taxonomy" id="37329"/>
    <lineage>
        <taxon>Bacteria</taxon>
        <taxon>Bacillati</taxon>
        <taxon>Actinomycetota</taxon>
        <taxon>Actinomycetes</taxon>
        <taxon>Mycobacteriales</taxon>
        <taxon>Nocardiaceae</taxon>
        <taxon>Nocardia</taxon>
    </lineage>
</organism>
<dbReference type="Gene3D" id="3.10.450.50">
    <property type="match status" value="1"/>
</dbReference>
<keyword evidence="2" id="KW-1133">Transmembrane helix</keyword>
<feature type="compositionally biased region" description="Pro residues" evidence="1">
    <location>
        <begin position="34"/>
        <end position="61"/>
    </location>
</feature>
<keyword evidence="2" id="KW-0812">Transmembrane</keyword>
<gene>
    <name evidence="3" type="ORF">NCTC1935_04094</name>
</gene>
<dbReference type="InterPro" id="IPR032710">
    <property type="entry name" value="NTF2-like_dom_sf"/>
</dbReference>
<dbReference type="EMBL" id="CAACYE010000005">
    <property type="protein sequence ID" value="VFA86242.1"/>
    <property type="molecule type" value="Genomic_DNA"/>
</dbReference>
<evidence type="ECO:0000256" key="1">
    <source>
        <dbReference type="SAM" id="MobiDB-lite"/>
    </source>
</evidence>
<feature type="region of interest" description="Disordered" evidence="1">
    <location>
        <begin position="1"/>
        <end position="123"/>
    </location>
</feature>
<keyword evidence="2" id="KW-0472">Membrane</keyword>
<dbReference type="OMA" id="QYRDDQW"/>
<feature type="transmembrane region" description="Helical" evidence="2">
    <location>
        <begin position="129"/>
        <end position="152"/>
    </location>
</feature>
<name>A0A449GKN4_NOCFR</name>
<sequence>MPLVAPVGEDDQKTMALPIQRPEPTDRVAGRPPLSKPPTTPRPAPGPRQPGPQGPSGPPSGVPNAPGQAGPPPARAGSAPSPADQNATRPAEQVSAGPRAIAQPQRVPPAAEEPAGAAEPTGAKRSRRWLLAVGAAAVVLVLVLAGIAMALLRGDSPEDQVRAAIDNYTSALHDGDLAALRESTCGPLHEFYRNITPEQFASVHQQSRERRSIPVVDGVDAIKITDNTALAQATVYTEADPGNRSARTFDLEKTDSGWKVCDRPTEAE</sequence>
<protein>
    <submittedName>
        <fullName evidence="3">Uncharacterized protein</fullName>
    </submittedName>
</protein>
<reference evidence="3" key="1">
    <citation type="submission" date="2019-02" db="EMBL/GenBank/DDBJ databases">
        <authorList>
            <consortium name="Pathogen Informatics"/>
        </authorList>
    </citation>
    <scope>NUCLEOTIDE SEQUENCE</scope>
    <source>
        <strain evidence="3">3012STDY6733949</strain>
    </source>
</reference>
<accession>A0A449GKN4</accession>
<evidence type="ECO:0000313" key="3">
    <source>
        <dbReference type="EMBL" id="VFA86242.1"/>
    </source>
</evidence>
<feature type="compositionally biased region" description="Low complexity" evidence="1">
    <location>
        <begin position="108"/>
        <end position="123"/>
    </location>
</feature>
<dbReference type="RefSeq" id="WP_011211912.1">
    <property type="nucleotide sequence ID" value="NZ_JADLRP010000007.1"/>
</dbReference>
<proteinExistence type="predicted"/>
<dbReference type="AlphaFoldDB" id="A0A449GKN4"/>